<evidence type="ECO:0000256" key="8">
    <source>
        <dbReference type="ARBA" id="ARBA00023180"/>
    </source>
</evidence>
<dbReference type="SMART" id="SM00044">
    <property type="entry name" value="CYCc"/>
    <property type="match status" value="1"/>
</dbReference>
<dbReference type="Gene3D" id="3.30.70.1230">
    <property type="entry name" value="Nucleotide cyclase"/>
    <property type="match status" value="1"/>
</dbReference>
<dbReference type="PANTHER" id="PTHR11920:SF501">
    <property type="entry name" value="GUANYLATE CYCLASE 32E"/>
    <property type="match status" value="1"/>
</dbReference>
<feature type="transmembrane region" description="Helical" evidence="12">
    <location>
        <begin position="156"/>
        <end position="177"/>
    </location>
</feature>
<dbReference type="GO" id="GO:0001653">
    <property type="term" value="F:peptide receptor activity"/>
    <property type="evidence" value="ECO:0007669"/>
    <property type="project" value="TreeGrafter"/>
</dbReference>
<comment type="caution">
    <text evidence="14">The sequence shown here is derived from an EMBL/GenBank/DDBJ whole genome shotgun (WGS) entry which is preliminary data.</text>
</comment>
<evidence type="ECO:0000256" key="11">
    <source>
        <dbReference type="SAM" id="Coils"/>
    </source>
</evidence>
<accession>A0AAV2S6K8</accession>
<protein>
    <recommendedName>
        <fullName evidence="2">guanylate cyclase</fullName>
        <ecNumber evidence="2">4.6.1.2</ecNumber>
    </recommendedName>
</protein>
<evidence type="ECO:0000256" key="12">
    <source>
        <dbReference type="SAM" id="Phobius"/>
    </source>
</evidence>
<keyword evidence="15" id="KW-1185">Reference proteome</keyword>
<reference evidence="14 15" key="1">
    <citation type="submission" date="2024-05" db="EMBL/GenBank/DDBJ databases">
        <authorList>
            <person name="Wallberg A."/>
        </authorList>
    </citation>
    <scope>NUCLEOTIDE SEQUENCE [LARGE SCALE GENOMIC DNA]</scope>
</reference>
<dbReference type="InterPro" id="IPR013587">
    <property type="entry name" value="Nitrate/nitrite_sensing"/>
</dbReference>
<dbReference type="InterPro" id="IPR001054">
    <property type="entry name" value="A/G_cyclase"/>
</dbReference>
<keyword evidence="4" id="KW-0732">Signal</keyword>
<organism evidence="14 15">
    <name type="scientific">Meganyctiphanes norvegica</name>
    <name type="common">Northern krill</name>
    <name type="synonym">Thysanopoda norvegica</name>
    <dbReference type="NCBI Taxonomy" id="48144"/>
    <lineage>
        <taxon>Eukaryota</taxon>
        <taxon>Metazoa</taxon>
        <taxon>Ecdysozoa</taxon>
        <taxon>Arthropoda</taxon>
        <taxon>Crustacea</taxon>
        <taxon>Multicrustacea</taxon>
        <taxon>Malacostraca</taxon>
        <taxon>Eumalacostraca</taxon>
        <taxon>Eucarida</taxon>
        <taxon>Euphausiacea</taxon>
        <taxon>Euphausiidae</taxon>
        <taxon>Meganyctiphanes</taxon>
    </lineage>
</organism>
<dbReference type="EMBL" id="CAXKWB010044367">
    <property type="protein sequence ID" value="CAL4160534.1"/>
    <property type="molecule type" value="Genomic_DNA"/>
</dbReference>
<feature type="domain" description="Guanylate cyclase" evidence="13">
    <location>
        <begin position="270"/>
        <end position="362"/>
    </location>
</feature>
<evidence type="ECO:0000313" key="15">
    <source>
        <dbReference type="Proteomes" id="UP001497623"/>
    </source>
</evidence>
<dbReference type="PANTHER" id="PTHR11920">
    <property type="entry name" value="GUANYLYL CYCLASE"/>
    <property type="match status" value="1"/>
</dbReference>
<dbReference type="Pfam" id="PF00211">
    <property type="entry name" value="Guanylate_cyc"/>
    <property type="match status" value="1"/>
</dbReference>
<dbReference type="GO" id="GO:0004016">
    <property type="term" value="F:adenylate cyclase activity"/>
    <property type="evidence" value="ECO:0007669"/>
    <property type="project" value="TreeGrafter"/>
</dbReference>
<evidence type="ECO:0000256" key="6">
    <source>
        <dbReference type="ARBA" id="ARBA00022989"/>
    </source>
</evidence>
<dbReference type="CDD" id="cd07302">
    <property type="entry name" value="CHD"/>
    <property type="match status" value="1"/>
</dbReference>
<dbReference type="EC" id="4.6.1.2" evidence="2"/>
<keyword evidence="8" id="KW-0325">Glycoprotein</keyword>
<comment type="subcellular location">
    <subcellularLocation>
        <location evidence="1">Membrane</location>
        <topology evidence="1">Single-pass type I membrane protein</topology>
    </subcellularLocation>
</comment>
<evidence type="ECO:0000256" key="7">
    <source>
        <dbReference type="ARBA" id="ARBA00023136"/>
    </source>
</evidence>
<dbReference type="GO" id="GO:0005886">
    <property type="term" value="C:plasma membrane"/>
    <property type="evidence" value="ECO:0007669"/>
    <property type="project" value="TreeGrafter"/>
</dbReference>
<dbReference type="InterPro" id="IPR011645">
    <property type="entry name" value="HNOB_dom_associated"/>
</dbReference>
<keyword evidence="6 12" id="KW-1133">Transmembrane helix</keyword>
<evidence type="ECO:0000259" key="13">
    <source>
        <dbReference type="PROSITE" id="PS50125"/>
    </source>
</evidence>
<evidence type="ECO:0000256" key="1">
    <source>
        <dbReference type="ARBA" id="ARBA00004479"/>
    </source>
</evidence>
<evidence type="ECO:0000256" key="5">
    <source>
        <dbReference type="ARBA" id="ARBA00022741"/>
    </source>
</evidence>
<name>A0AAV2S6K8_MEGNR</name>
<sequence length="411" mass="47480">MNGDIKMISDFVRTLVAYKNIMRCQEQFGRASVYGTSYFLQGGMKTDTYIAWIEANSLAWSWLNQTLLLSPTVKEYMEESGALQKAMEKLEARKICLRDENTLIGNNKREGSIDEADIYLSDMAFFLDSIRNVSILLRDNIEEIIRDDMETADIQYTMSLALLIMVLAISPIIILLVRKATTLIHVMASLDFRKQKMWMCKNGFDCFLYDKFGFCMLHEIYATNLLKKSSEVKKEKKKSDNLLYQLLPKTVAQYLKQSKKVPAEYFESVTIYLSDIVGFTRISSESSPLQVVTLLNNLYRQFDQAIEKYDVYKMETIGDAYMVVSGLPERNGEKHASEIAEMALVLLETVGTFQLPHKKDRETASTNWSSFWNLCCWGGWYKNAPLLYIWTYCHHSTFHGEQRRTNAYSCE</sequence>
<evidence type="ECO:0000256" key="2">
    <source>
        <dbReference type="ARBA" id="ARBA00012202"/>
    </source>
</evidence>
<evidence type="ECO:0000256" key="10">
    <source>
        <dbReference type="ARBA" id="ARBA00023293"/>
    </source>
</evidence>
<dbReference type="GO" id="GO:0035556">
    <property type="term" value="P:intracellular signal transduction"/>
    <property type="evidence" value="ECO:0007669"/>
    <property type="project" value="InterPro"/>
</dbReference>
<keyword evidence="11" id="KW-0175">Coiled coil</keyword>
<dbReference type="Pfam" id="PF07701">
    <property type="entry name" value="HNOBA"/>
    <property type="match status" value="1"/>
</dbReference>
<gene>
    <name evidence="14" type="ORF">MNOR_LOCUS32501</name>
</gene>
<dbReference type="InterPro" id="IPR029787">
    <property type="entry name" value="Nucleotide_cyclase"/>
</dbReference>
<dbReference type="Proteomes" id="UP001497623">
    <property type="component" value="Unassembled WGS sequence"/>
</dbReference>
<dbReference type="GO" id="GO:0004383">
    <property type="term" value="F:guanylate cyclase activity"/>
    <property type="evidence" value="ECO:0007669"/>
    <property type="project" value="UniProtKB-EC"/>
</dbReference>
<feature type="coiled-coil region" evidence="11">
    <location>
        <begin position="73"/>
        <end position="100"/>
    </location>
</feature>
<evidence type="ECO:0000313" key="14">
    <source>
        <dbReference type="EMBL" id="CAL4160534.1"/>
    </source>
</evidence>
<evidence type="ECO:0000256" key="9">
    <source>
        <dbReference type="ARBA" id="ARBA00023239"/>
    </source>
</evidence>
<keyword evidence="3 12" id="KW-0812">Transmembrane</keyword>
<proteinExistence type="predicted"/>
<keyword evidence="9" id="KW-0456">Lyase</keyword>
<dbReference type="Pfam" id="PF08376">
    <property type="entry name" value="NIT"/>
    <property type="match status" value="1"/>
</dbReference>
<dbReference type="SUPFAM" id="SSF55073">
    <property type="entry name" value="Nucleotide cyclase"/>
    <property type="match status" value="1"/>
</dbReference>
<keyword evidence="10" id="KW-0141">cGMP biosynthesis</keyword>
<dbReference type="GO" id="GO:0007168">
    <property type="term" value="P:receptor guanylyl cyclase signaling pathway"/>
    <property type="evidence" value="ECO:0007669"/>
    <property type="project" value="TreeGrafter"/>
</dbReference>
<keyword evidence="5" id="KW-0547">Nucleotide-binding</keyword>
<dbReference type="AlphaFoldDB" id="A0AAV2S6K8"/>
<dbReference type="InterPro" id="IPR050401">
    <property type="entry name" value="Cyclic_nucleotide_synthase"/>
</dbReference>
<dbReference type="GO" id="GO:0000166">
    <property type="term" value="F:nucleotide binding"/>
    <property type="evidence" value="ECO:0007669"/>
    <property type="project" value="UniProtKB-KW"/>
</dbReference>
<keyword evidence="7 12" id="KW-0472">Membrane</keyword>
<dbReference type="PROSITE" id="PS50125">
    <property type="entry name" value="GUANYLATE_CYCLASE_2"/>
    <property type="match status" value="1"/>
</dbReference>
<evidence type="ECO:0000256" key="4">
    <source>
        <dbReference type="ARBA" id="ARBA00022729"/>
    </source>
</evidence>
<evidence type="ECO:0000256" key="3">
    <source>
        <dbReference type="ARBA" id="ARBA00022692"/>
    </source>
</evidence>
<dbReference type="Gene3D" id="6.10.250.780">
    <property type="match status" value="1"/>
</dbReference>